<dbReference type="InterPro" id="IPR036812">
    <property type="entry name" value="NAD(P)_OxRdtase_dom_sf"/>
</dbReference>
<feature type="compositionally biased region" description="Basic and acidic residues" evidence="1">
    <location>
        <begin position="1"/>
        <end position="27"/>
    </location>
</feature>
<dbReference type="EMBL" id="AMZH03003707">
    <property type="protein sequence ID" value="RRT71438.1"/>
    <property type="molecule type" value="Genomic_DNA"/>
</dbReference>
<name>A0A427A5K4_ENSVE</name>
<comment type="caution">
    <text evidence="2">The sequence shown here is derived from an EMBL/GenBank/DDBJ whole genome shotgun (WGS) entry which is preliminary data.</text>
</comment>
<evidence type="ECO:0000313" key="3">
    <source>
        <dbReference type="Proteomes" id="UP000287651"/>
    </source>
</evidence>
<reference evidence="2 3" key="1">
    <citation type="journal article" date="2014" name="Agronomy (Basel)">
        <title>A Draft Genome Sequence for Ensete ventricosum, the Drought-Tolerant Tree Against Hunger.</title>
        <authorList>
            <person name="Harrison J."/>
            <person name="Moore K.A."/>
            <person name="Paszkiewicz K."/>
            <person name="Jones T."/>
            <person name="Grant M."/>
            <person name="Ambacheew D."/>
            <person name="Muzemil S."/>
            <person name="Studholme D.J."/>
        </authorList>
    </citation>
    <scope>NUCLEOTIDE SEQUENCE [LARGE SCALE GENOMIC DNA]</scope>
</reference>
<evidence type="ECO:0000313" key="2">
    <source>
        <dbReference type="EMBL" id="RRT71438.1"/>
    </source>
</evidence>
<protein>
    <recommendedName>
        <fullName evidence="4">NADP-dependent oxidoreductase domain-containing protein</fullName>
    </recommendedName>
</protein>
<proteinExistence type="predicted"/>
<gene>
    <name evidence="2" type="ORF">B296_00010071</name>
</gene>
<accession>A0A427A5K4</accession>
<dbReference type="AlphaFoldDB" id="A0A427A5K4"/>
<dbReference type="Proteomes" id="UP000287651">
    <property type="component" value="Unassembled WGS sequence"/>
</dbReference>
<sequence>MDSHGGPRFHLREGLRAEGRRPDRVKGEEEEEEEEMAQASSDAPSAQGDLRYYKLVSGHSIPSVGLGTWKSASDEASHSVYTAITEKSIMWSMWCRCTDLSPDRVRNQLTQTLKELQLDYLDLYLVRLHTCDAEDHIY</sequence>
<dbReference type="SUPFAM" id="SSF51430">
    <property type="entry name" value="NAD(P)-linked oxidoreductase"/>
    <property type="match status" value="1"/>
</dbReference>
<evidence type="ECO:0008006" key="4">
    <source>
        <dbReference type="Google" id="ProtNLM"/>
    </source>
</evidence>
<feature type="region of interest" description="Disordered" evidence="1">
    <location>
        <begin position="1"/>
        <end position="46"/>
    </location>
</feature>
<evidence type="ECO:0000256" key="1">
    <source>
        <dbReference type="SAM" id="MobiDB-lite"/>
    </source>
</evidence>
<dbReference type="Gene3D" id="3.20.20.100">
    <property type="entry name" value="NADP-dependent oxidoreductase domain"/>
    <property type="match status" value="1"/>
</dbReference>
<organism evidence="2 3">
    <name type="scientific">Ensete ventricosum</name>
    <name type="common">Abyssinian banana</name>
    <name type="synonym">Musa ensete</name>
    <dbReference type="NCBI Taxonomy" id="4639"/>
    <lineage>
        <taxon>Eukaryota</taxon>
        <taxon>Viridiplantae</taxon>
        <taxon>Streptophyta</taxon>
        <taxon>Embryophyta</taxon>
        <taxon>Tracheophyta</taxon>
        <taxon>Spermatophyta</taxon>
        <taxon>Magnoliopsida</taxon>
        <taxon>Liliopsida</taxon>
        <taxon>Zingiberales</taxon>
        <taxon>Musaceae</taxon>
        <taxon>Ensete</taxon>
    </lineage>
</organism>